<organism evidence="3 4">
    <name type="scientific">Galbibacter pacificus</name>
    <dbReference type="NCBI Taxonomy" id="2996052"/>
    <lineage>
        <taxon>Bacteria</taxon>
        <taxon>Pseudomonadati</taxon>
        <taxon>Bacteroidota</taxon>
        <taxon>Flavobacteriia</taxon>
        <taxon>Flavobacteriales</taxon>
        <taxon>Flavobacteriaceae</taxon>
        <taxon>Galbibacter</taxon>
    </lineage>
</organism>
<feature type="chain" id="PRO_5047452440" description="LTXXQ motif family protein" evidence="2">
    <location>
        <begin position="20"/>
        <end position="154"/>
    </location>
</feature>
<feature type="signal peptide" evidence="2">
    <location>
        <begin position="1"/>
        <end position="19"/>
    </location>
</feature>
<evidence type="ECO:0000313" key="3">
    <source>
        <dbReference type="EMBL" id="MDG3587419.1"/>
    </source>
</evidence>
<dbReference type="Proteomes" id="UP001153642">
    <property type="component" value="Unassembled WGS sequence"/>
</dbReference>
<dbReference type="RefSeq" id="WP_277901347.1">
    <property type="nucleotide sequence ID" value="NZ_JAPMUA010000007.1"/>
</dbReference>
<reference evidence="3" key="1">
    <citation type="submission" date="2022-11" db="EMBL/GenBank/DDBJ databases">
        <title>High-quality draft genome sequence of Galbibacter sp. strain CMA-7.</title>
        <authorList>
            <person name="Wei L."/>
            <person name="Dong C."/>
            <person name="Shao Z."/>
        </authorList>
    </citation>
    <scope>NUCLEOTIDE SEQUENCE</scope>
    <source>
        <strain evidence="3">CMA-7</strain>
    </source>
</reference>
<evidence type="ECO:0008006" key="5">
    <source>
        <dbReference type="Google" id="ProtNLM"/>
    </source>
</evidence>
<evidence type="ECO:0000256" key="2">
    <source>
        <dbReference type="SAM" id="SignalP"/>
    </source>
</evidence>
<dbReference type="EMBL" id="JAPMUA010000007">
    <property type="protein sequence ID" value="MDG3587419.1"/>
    <property type="molecule type" value="Genomic_DNA"/>
</dbReference>
<keyword evidence="2" id="KW-0732">Signal</keyword>
<sequence length="154" mass="18132">MKKTLSLLLIVLITATSFAQEKNKSDRKDRTEKREKFKSFYSDLTPDQIAELKTKRMALALDLTDAQQKEVLSLNKDLATKHKAKIEAWKAKKNTAEKPTKDERYAMLNAQLDEQLAVQGKMKKILDNDQYESWKKSKKQMHHKFRKKMYGKRR</sequence>
<gene>
    <name evidence="3" type="ORF">OSR52_16260</name>
</gene>
<proteinExistence type="predicted"/>
<comment type="caution">
    <text evidence="3">The sequence shown here is derived from an EMBL/GenBank/DDBJ whole genome shotgun (WGS) entry which is preliminary data.</text>
</comment>
<feature type="region of interest" description="Disordered" evidence="1">
    <location>
        <begin position="134"/>
        <end position="154"/>
    </location>
</feature>
<evidence type="ECO:0000313" key="4">
    <source>
        <dbReference type="Proteomes" id="UP001153642"/>
    </source>
</evidence>
<feature type="compositionally biased region" description="Basic residues" evidence="1">
    <location>
        <begin position="136"/>
        <end position="154"/>
    </location>
</feature>
<evidence type="ECO:0000256" key="1">
    <source>
        <dbReference type="SAM" id="MobiDB-lite"/>
    </source>
</evidence>
<name>A0ABT6FVW5_9FLAO</name>
<protein>
    <recommendedName>
        <fullName evidence="5">LTXXQ motif family protein</fullName>
    </recommendedName>
</protein>
<keyword evidence="4" id="KW-1185">Reference proteome</keyword>
<accession>A0ABT6FVW5</accession>